<dbReference type="Proteomes" id="UP000095766">
    <property type="component" value="Unassembled WGS sequence"/>
</dbReference>
<sequence length="562" mass="63663">MEQKKNQKDVLIVRDEKTGEISVVAGLKKDGTPKTTAASGANQKDFLQFDKNSNPLDSFLDNFFRQCKEPKRFGFYRVAVENIEHVIDVFKDLLKDPEKNRDLLEPHHVDTSKYEQQVQTVPEDIKPTPNESNDNDLNPFWQAVEEHWFPDEKDSEKQTREQEQTQGGQSTQENPDEKKHLIDESRIDWANLEEQYGIKREALEASGDLEKMLGYGKSALVTVNPFIAGERFEIEARLSFKEMPDGSIGIVPHTIRKEPKLDEEFMGHTFTPEDKENLQKTGNMGRVVELVDKETGEIIPSYISIDRQTNEIDAIPVKDVPVTTRIGQTEFTEHEIAELVAGRPLPNKEIVLSEKRKFTATLQVNVERRGVEFVPKPKQNGQNRRQRNGQATGQAAQQPAKPIPAAQVASGQNTTGPEGEQKPKVYKYQWLDENGNIRAPKTMGGVLLTQQQKKDFAAGGTILVKDMKRDGKGEPYTAYVRYDFEAGKPKYFRADHQMSHAREVAPASENRTQVAVNTHGNTNEATRHLNQPLQQGQVAPTNTQQQQQQERRTQNRSAGVKM</sequence>
<feature type="compositionally biased region" description="Basic and acidic residues" evidence="1">
    <location>
        <begin position="103"/>
        <end position="113"/>
    </location>
</feature>
<dbReference type="Pfam" id="PF13101">
    <property type="entry name" value="DUF3945"/>
    <property type="match status" value="2"/>
</dbReference>
<gene>
    <name evidence="4" type="ORF">ERS852510_02421</name>
</gene>
<name>A0A174RAA1_BACUN</name>
<proteinExistence type="predicted"/>
<feature type="region of interest" description="Disordered" evidence="1">
    <location>
        <begin position="151"/>
        <end position="180"/>
    </location>
</feature>
<evidence type="ECO:0000256" key="1">
    <source>
        <dbReference type="SAM" id="MobiDB-lite"/>
    </source>
</evidence>
<dbReference type="RefSeq" id="WP_070101155.1">
    <property type="nucleotide sequence ID" value="NZ_CZAO01000011.1"/>
</dbReference>
<dbReference type="EMBL" id="CZAO01000011">
    <property type="protein sequence ID" value="CUP82344.1"/>
    <property type="molecule type" value="Genomic_DNA"/>
</dbReference>
<feature type="compositionally biased region" description="Polar residues" evidence="1">
    <location>
        <begin position="515"/>
        <end position="533"/>
    </location>
</feature>
<feature type="compositionally biased region" description="Low complexity" evidence="1">
    <location>
        <begin position="376"/>
        <end position="409"/>
    </location>
</feature>
<dbReference type="AlphaFoldDB" id="A0A174RAA1"/>
<dbReference type="InterPro" id="IPR025222">
    <property type="entry name" value="DUF3945"/>
</dbReference>
<feature type="region of interest" description="Disordered" evidence="1">
    <location>
        <begin position="371"/>
        <end position="423"/>
    </location>
</feature>
<dbReference type="InterPro" id="IPR025343">
    <property type="entry name" value="DUF4099"/>
</dbReference>
<evidence type="ECO:0000313" key="4">
    <source>
        <dbReference type="EMBL" id="CUP82344.1"/>
    </source>
</evidence>
<evidence type="ECO:0000259" key="3">
    <source>
        <dbReference type="Pfam" id="PF13351"/>
    </source>
</evidence>
<evidence type="ECO:0000313" key="5">
    <source>
        <dbReference type="Proteomes" id="UP000095766"/>
    </source>
</evidence>
<accession>A0A174RAA1</accession>
<reference evidence="4 5" key="1">
    <citation type="submission" date="2015-09" db="EMBL/GenBank/DDBJ databases">
        <authorList>
            <consortium name="Pathogen Informatics"/>
        </authorList>
    </citation>
    <scope>NUCLEOTIDE SEQUENCE [LARGE SCALE GENOMIC DNA]</scope>
    <source>
        <strain evidence="4 5">2789STDY5834898</strain>
    </source>
</reference>
<feature type="region of interest" description="Disordered" evidence="1">
    <location>
        <begin position="103"/>
        <end position="138"/>
    </location>
</feature>
<protein>
    <submittedName>
        <fullName evidence="4">Copper amine oxidase domain-containing protein</fullName>
    </submittedName>
</protein>
<feature type="domain" description="DUF3945" evidence="2">
    <location>
        <begin position="325"/>
        <end position="375"/>
    </location>
</feature>
<organism evidence="4 5">
    <name type="scientific">Bacteroides uniformis</name>
    <dbReference type="NCBI Taxonomy" id="820"/>
    <lineage>
        <taxon>Bacteria</taxon>
        <taxon>Pseudomonadati</taxon>
        <taxon>Bacteroidota</taxon>
        <taxon>Bacteroidia</taxon>
        <taxon>Bacteroidales</taxon>
        <taxon>Bacteroidaceae</taxon>
        <taxon>Bacteroides</taxon>
    </lineage>
</organism>
<feature type="region of interest" description="Disordered" evidence="1">
    <location>
        <begin position="515"/>
        <end position="562"/>
    </location>
</feature>
<feature type="compositionally biased region" description="Low complexity" evidence="1">
    <location>
        <begin position="164"/>
        <end position="173"/>
    </location>
</feature>
<feature type="compositionally biased region" description="Low complexity" evidence="1">
    <location>
        <begin position="534"/>
        <end position="548"/>
    </location>
</feature>
<dbReference type="Pfam" id="PF13351">
    <property type="entry name" value="DUF4099"/>
    <property type="match status" value="1"/>
</dbReference>
<evidence type="ECO:0000259" key="2">
    <source>
        <dbReference type="Pfam" id="PF13101"/>
    </source>
</evidence>
<feature type="domain" description="DUF4099" evidence="3">
    <location>
        <begin position="182"/>
        <end position="263"/>
    </location>
</feature>
<feature type="compositionally biased region" description="Basic and acidic residues" evidence="1">
    <location>
        <begin position="151"/>
        <end position="163"/>
    </location>
</feature>
<feature type="domain" description="DUF3945" evidence="2">
    <location>
        <begin position="440"/>
        <end position="492"/>
    </location>
</feature>